<comment type="caution">
    <text evidence="1">The sequence shown here is derived from an EMBL/GenBank/DDBJ whole genome shotgun (WGS) entry which is preliminary data.</text>
</comment>
<organism evidence="1 2">
    <name type="scientific">Auriscalpium vulgare</name>
    <dbReference type="NCBI Taxonomy" id="40419"/>
    <lineage>
        <taxon>Eukaryota</taxon>
        <taxon>Fungi</taxon>
        <taxon>Dikarya</taxon>
        <taxon>Basidiomycota</taxon>
        <taxon>Agaricomycotina</taxon>
        <taxon>Agaricomycetes</taxon>
        <taxon>Russulales</taxon>
        <taxon>Auriscalpiaceae</taxon>
        <taxon>Auriscalpium</taxon>
    </lineage>
</organism>
<accession>A0ACB8RZU2</accession>
<reference evidence="1" key="1">
    <citation type="submission" date="2021-02" db="EMBL/GenBank/DDBJ databases">
        <authorList>
            <consortium name="DOE Joint Genome Institute"/>
            <person name="Ahrendt S."/>
            <person name="Looney B.P."/>
            <person name="Miyauchi S."/>
            <person name="Morin E."/>
            <person name="Drula E."/>
            <person name="Courty P.E."/>
            <person name="Chicoki N."/>
            <person name="Fauchery L."/>
            <person name="Kohler A."/>
            <person name="Kuo A."/>
            <person name="Labutti K."/>
            <person name="Pangilinan J."/>
            <person name="Lipzen A."/>
            <person name="Riley R."/>
            <person name="Andreopoulos W."/>
            <person name="He G."/>
            <person name="Johnson J."/>
            <person name="Barry K.W."/>
            <person name="Grigoriev I.V."/>
            <person name="Nagy L."/>
            <person name="Hibbett D."/>
            <person name="Henrissat B."/>
            <person name="Matheny P.B."/>
            <person name="Labbe J."/>
            <person name="Martin F."/>
        </authorList>
    </citation>
    <scope>NUCLEOTIDE SEQUENCE</scope>
    <source>
        <strain evidence="1">FP105234-sp</strain>
    </source>
</reference>
<dbReference type="Proteomes" id="UP000814033">
    <property type="component" value="Unassembled WGS sequence"/>
</dbReference>
<sequence>MVKCDDLNEHIRTVERELWVHKARAERHDNRASGVRHKGSRPSVKDTVAEKPKVLDIDTSEAVTKPFNEDEEDDHFSPLPAHLSPFPVPATFSPIIKDISPSEEIDSRRAPRERRRDTRQDVEPTLDVTKDFSNYTHHSPTKPVSIGATAAHLMRYHDETTSENSTSLPHHAPASYLSKRQEKQREGASLSRNHSSGSSGTGRNSGSKLRQAVRLPEQAIPDSSDEAEVNARHSRRRWLDDLLADPAGGRPSSNLAGSPISAENMSIGDEAEVPPPPARAHRDNRERERERDRERERERDREPDPVPRRDREQTKSSSIYVNRPSAAYEPQPVPATSPSSRSSTPPPVLPRPTPISHASTAAQQFERERERRRRESGASSRGNGTPATEAPYGSLKDTTNASIYVADDAPPRRQPYPERRVSSDRQPPMQTKGWRNPGGLEA</sequence>
<proteinExistence type="predicted"/>
<evidence type="ECO:0000313" key="2">
    <source>
        <dbReference type="Proteomes" id="UP000814033"/>
    </source>
</evidence>
<evidence type="ECO:0000313" key="1">
    <source>
        <dbReference type="EMBL" id="KAI0049372.1"/>
    </source>
</evidence>
<name>A0ACB8RZU2_9AGAM</name>
<gene>
    <name evidence="1" type="ORF">FA95DRAFT_898677</name>
</gene>
<protein>
    <submittedName>
        <fullName evidence="1">Uncharacterized protein</fullName>
    </submittedName>
</protein>
<reference evidence="1" key="2">
    <citation type="journal article" date="2022" name="New Phytol.">
        <title>Evolutionary transition to the ectomycorrhizal habit in the genomes of a hyperdiverse lineage of mushroom-forming fungi.</title>
        <authorList>
            <person name="Looney B."/>
            <person name="Miyauchi S."/>
            <person name="Morin E."/>
            <person name="Drula E."/>
            <person name="Courty P.E."/>
            <person name="Kohler A."/>
            <person name="Kuo A."/>
            <person name="LaButti K."/>
            <person name="Pangilinan J."/>
            <person name="Lipzen A."/>
            <person name="Riley R."/>
            <person name="Andreopoulos W."/>
            <person name="He G."/>
            <person name="Johnson J."/>
            <person name="Nolan M."/>
            <person name="Tritt A."/>
            <person name="Barry K.W."/>
            <person name="Grigoriev I.V."/>
            <person name="Nagy L.G."/>
            <person name="Hibbett D."/>
            <person name="Henrissat B."/>
            <person name="Matheny P.B."/>
            <person name="Labbe J."/>
            <person name="Martin F.M."/>
        </authorList>
    </citation>
    <scope>NUCLEOTIDE SEQUENCE</scope>
    <source>
        <strain evidence="1">FP105234-sp</strain>
    </source>
</reference>
<dbReference type="EMBL" id="MU275874">
    <property type="protein sequence ID" value="KAI0049372.1"/>
    <property type="molecule type" value="Genomic_DNA"/>
</dbReference>
<keyword evidence="2" id="KW-1185">Reference proteome</keyword>